<reference evidence="2" key="1">
    <citation type="journal article" date="2007" name="Nature">
        <title>The grapevine genome sequence suggests ancestral hexaploidization in major angiosperm phyla.</title>
        <authorList>
            <consortium name="The French-Italian Public Consortium for Grapevine Genome Characterization."/>
            <person name="Jaillon O."/>
            <person name="Aury J.-M."/>
            <person name="Noel B."/>
            <person name="Policriti A."/>
            <person name="Clepet C."/>
            <person name="Casagrande A."/>
            <person name="Choisne N."/>
            <person name="Aubourg S."/>
            <person name="Vitulo N."/>
            <person name="Jubin C."/>
            <person name="Vezzi A."/>
            <person name="Legeai F."/>
            <person name="Hugueney P."/>
            <person name="Dasilva C."/>
            <person name="Horner D."/>
            <person name="Mica E."/>
            <person name="Jublot D."/>
            <person name="Poulain J."/>
            <person name="Bruyere C."/>
            <person name="Billault A."/>
            <person name="Segurens B."/>
            <person name="Gouyvenoux M."/>
            <person name="Ugarte E."/>
            <person name="Cattonaro F."/>
            <person name="Anthouard V."/>
            <person name="Vico V."/>
            <person name="Del Fabbro C."/>
            <person name="Alaux M."/>
            <person name="Di Gaspero G."/>
            <person name="Dumas V."/>
            <person name="Felice N."/>
            <person name="Paillard S."/>
            <person name="Juman I."/>
            <person name="Moroldo M."/>
            <person name="Scalabrin S."/>
            <person name="Canaguier A."/>
            <person name="Le Clainche I."/>
            <person name="Malacrida G."/>
            <person name="Durand E."/>
            <person name="Pesole G."/>
            <person name="Laucou V."/>
            <person name="Chatelet P."/>
            <person name="Merdinoglu D."/>
            <person name="Delledonne M."/>
            <person name="Pezzotti M."/>
            <person name="Lecharny A."/>
            <person name="Scarpelli C."/>
            <person name="Artiguenave F."/>
            <person name="Pe M.E."/>
            <person name="Valle G."/>
            <person name="Morgante M."/>
            <person name="Caboche M."/>
            <person name="Adam-Blondon A.-F."/>
            <person name="Weissenbach J."/>
            <person name="Quetier F."/>
            <person name="Wincker P."/>
        </authorList>
    </citation>
    <scope>NUCLEOTIDE SEQUENCE [LARGE SCALE GENOMIC DNA]</scope>
    <source>
        <strain evidence="2">cv. Pinot noir / PN40024</strain>
    </source>
</reference>
<evidence type="ECO:0000313" key="2">
    <source>
        <dbReference type="Proteomes" id="UP000009183"/>
    </source>
</evidence>
<accession>D7T097</accession>
<dbReference type="Proteomes" id="UP000009183">
    <property type="component" value="Chromosome 12"/>
</dbReference>
<dbReference type="EMBL" id="FN595497">
    <property type="protein sequence ID" value="CBI23926.3"/>
    <property type="molecule type" value="Genomic_DNA"/>
</dbReference>
<name>D7T097_VITVI</name>
<evidence type="ECO:0000313" key="1">
    <source>
        <dbReference type="EMBL" id="CBI23926.3"/>
    </source>
</evidence>
<proteinExistence type="predicted"/>
<organism evidence="1 2">
    <name type="scientific">Vitis vinifera</name>
    <name type="common">Grape</name>
    <dbReference type="NCBI Taxonomy" id="29760"/>
    <lineage>
        <taxon>Eukaryota</taxon>
        <taxon>Viridiplantae</taxon>
        <taxon>Streptophyta</taxon>
        <taxon>Embryophyta</taxon>
        <taxon>Tracheophyta</taxon>
        <taxon>Spermatophyta</taxon>
        <taxon>Magnoliopsida</taxon>
        <taxon>eudicotyledons</taxon>
        <taxon>Gunneridae</taxon>
        <taxon>Pentapetalae</taxon>
        <taxon>rosids</taxon>
        <taxon>Vitales</taxon>
        <taxon>Vitaceae</taxon>
        <taxon>Viteae</taxon>
        <taxon>Vitis</taxon>
    </lineage>
</organism>
<dbReference type="PaxDb" id="29760-VIT_12s0034g00090.t01"/>
<dbReference type="AlphaFoldDB" id="D7T097"/>
<gene>
    <name evidence="1" type="ordered locus">VIT_12s0034g00090</name>
</gene>
<protein>
    <submittedName>
        <fullName evidence="1">Uncharacterized protein</fullName>
    </submittedName>
</protein>
<dbReference type="HOGENOM" id="CLU_3407128_0_0_1"/>
<keyword evidence="2" id="KW-1185">Reference proteome</keyword>
<sequence length="30" mass="3397">MDLDNPPACTRGLKYMFQDNRLVFGGPILN</sequence>
<dbReference type="InParanoid" id="D7T097"/>